<evidence type="ECO:0000256" key="3">
    <source>
        <dbReference type="ARBA" id="ARBA00022692"/>
    </source>
</evidence>
<keyword evidence="10" id="KW-1185">Reference proteome</keyword>
<dbReference type="InterPro" id="IPR007168">
    <property type="entry name" value="Phageshock_PspC_N"/>
</dbReference>
<dbReference type="Pfam" id="PF04024">
    <property type="entry name" value="PspC"/>
    <property type="match status" value="1"/>
</dbReference>
<gene>
    <name evidence="9" type="ORF">EAS64_16375</name>
</gene>
<feature type="domain" description="Phage shock protein PspC N-terminal" evidence="8">
    <location>
        <begin position="29"/>
        <end position="85"/>
    </location>
</feature>
<feature type="compositionally biased region" description="Polar residues" evidence="6">
    <location>
        <begin position="1"/>
        <end position="19"/>
    </location>
</feature>
<name>A0A6P2BZ60_9ACTN</name>
<evidence type="ECO:0000313" key="10">
    <source>
        <dbReference type="Proteomes" id="UP000460272"/>
    </source>
</evidence>
<evidence type="ECO:0000256" key="4">
    <source>
        <dbReference type="ARBA" id="ARBA00022989"/>
    </source>
</evidence>
<keyword evidence="2" id="KW-1003">Cell membrane</keyword>
<keyword evidence="3 7" id="KW-0812">Transmembrane</keyword>
<evidence type="ECO:0000256" key="2">
    <source>
        <dbReference type="ARBA" id="ARBA00022475"/>
    </source>
</evidence>
<dbReference type="GO" id="GO:0005886">
    <property type="term" value="C:plasma membrane"/>
    <property type="evidence" value="ECO:0007669"/>
    <property type="project" value="UniProtKB-SubCell"/>
</dbReference>
<reference evidence="9 10" key="1">
    <citation type="submission" date="2018-11" db="EMBL/GenBank/DDBJ databases">
        <title>Trebonia kvetii gen.nov., sp.nov., a novel acidophilic actinobacterium, and proposal of the new actinobacterial family Treboniaceae fam. nov.</title>
        <authorList>
            <person name="Rapoport D."/>
            <person name="Sagova-Mareckova M."/>
            <person name="Sedlacek I."/>
            <person name="Provaznik J."/>
            <person name="Kralova S."/>
            <person name="Pavlinic D."/>
            <person name="Benes V."/>
            <person name="Kopecky J."/>
        </authorList>
    </citation>
    <scope>NUCLEOTIDE SEQUENCE [LARGE SCALE GENOMIC DNA]</scope>
    <source>
        <strain evidence="9 10">15Tr583</strain>
    </source>
</reference>
<evidence type="ECO:0000256" key="6">
    <source>
        <dbReference type="SAM" id="MobiDB-lite"/>
    </source>
</evidence>
<feature type="transmembrane region" description="Helical" evidence="7">
    <location>
        <begin position="58"/>
        <end position="82"/>
    </location>
</feature>
<dbReference type="AlphaFoldDB" id="A0A6P2BZ60"/>
<comment type="caution">
    <text evidence="9">The sequence shown here is derived from an EMBL/GenBank/DDBJ whole genome shotgun (WGS) entry which is preliminary data.</text>
</comment>
<keyword evidence="5 7" id="KW-0472">Membrane</keyword>
<dbReference type="Proteomes" id="UP000460272">
    <property type="component" value="Unassembled WGS sequence"/>
</dbReference>
<evidence type="ECO:0000256" key="1">
    <source>
        <dbReference type="ARBA" id="ARBA00004162"/>
    </source>
</evidence>
<evidence type="ECO:0000259" key="8">
    <source>
        <dbReference type="Pfam" id="PF04024"/>
    </source>
</evidence>
<protein>
    <submittedName>
        <fullName evidence="9">PspC domain-containing protein</fullName>
    </submittedName>
</protein>
<dbReference type="OrthoDB" id="7359894at2"/>
<dbReference type="PANTHER" id="PTHR33885:SF3">
    <property type="entry name" value="PHAGE SHOCK PROTEIN C"/>
    <property type="match status" value="1"/>
</dbReference>
<proteinExistence type="predicted"/>
<feature type="region of interest" description="Disordered" evidence="6">
    <location>
        <begin position="1"/>
        <end position="29"/>
    </location>
</feature>
<organism evidence="9 10">
    <name type="scientific">Trebonia kvetii</name>
    <dbReference type="NCBI Taxonomy" id="2480626"/>
    <lineage>
        <taxon>Bacteria</taxon>
        <taxon>Bacillati</taxon>
        <taxon>Actinomycetota</taxon>
        <taxon>Actinomycetes</taxon>
        <taxon>Streptosporangiales</taxon>
        <taxon>Treboniaceae</taxon>
        <taxon>Trebonia</taxon>
    </lineage>
</organism>
<dbReference type="PANTHER" id="PTHR33885">
    <property type="entry name" value="PHAGE SHOCK PROTEIN C"/>
    <property type="match status" value="1"/>
</dbReference>
<comment type="subcellular location">
    <subcellularLocation>
        <location evidence="1">Cell membrane</location>
        <topology evidence="1">Single-pass membrane protein</topology>
    </subcellularLocation>
</comment>
<keyword evidence="4 7" id="KW-1133">Transmembrane helix</keyword>
<dbReference type="EMBL" id="RPFW01000003">
    <property type="protein sequence ID" value="TVZ03997.1"/>
    <property type="molecule type" value="Genomic_DNA"/>
</dbReference>
<evidence type="ECO:0000313" key="9">
    <source>
        <dbReference type="EMBL" id="TVZ03997.1"/>
    </source>
</evidence>
<dbReference type="InterPro" id="IPR052027">
    <property type="entry name" value="PspC"/>
</dbReference>
<evidence type="ECO:0000256" key="5">
    <source>
        <dbReference type="ARBA" id="ARBA00023136"/>
    </source>
</evidence>
<dbReference type="RefSeq" id="WP_145853867.1">
    <property type="nucleotide sequence ID" value="NZ_RPFW01000003.1"/>
</dbReference>
<accession>A0A6P2BZ60</accession>
<sequence>MSTFGDTTQNQAGDTTRQQPPAGLAGRPPLRRAYNGRMIAGVCAGIADYLAIDVTLVRVAFAVFTFLGLAGVPAYIACLLLIPEEGAEQSIAASLLESVQRSL</sequence>
<evidence type="ECO:0000256" key="7">
    <source>
        <dbReference type="SAM" id="Phobius"/>
    </source>
</evidence>